<keyword evidence="4 7" id="KW-0812">Transmembrane</keyword>
<keyword evidence="3" id="KW-1003">Cell membrane</keyword>
<comment type="similarity">
    <text evidence="2">Belongs to the UPF0702 family.</text>
</comment>
<dbReference type="PANTHER" id="PTHR34582">
    <property type="entry name" value="UPF0702 TRANSMEMBRANE PROTEIN YCAP"/>
    <property type="match status" value="1"/>
</dbReference>
<evidence type="ECO:0000256" key="5">
    <source>
        <dbReference type="ARBA" id="ARBA00022989"/>
    </source>
</evidence>
<feature type="transmembrane region" description="Helical" evidence="7">
    <location>
        <begin position="38"/>
        <end position="55"/>
    </location>
</feature>
<dbReference type="Gene3D" id="3.30.240.20">
    <property type="entry name" value="bsu07140 like domains"/>
    <property type="match status" value="2"/>
</dbReference>
<reference evidence="9 10" key="1">
    <citation type="submission" date="2020-07" db="EMBL/GenBank/DDBJ databases">
        <authorList>
            <person name="Feng H."/>
        </authorList>
    </citation>
    <scope>NUCLEOTIDE SEQUENCE [LARGE SCALE GENOMIC DNA]</scope>
    <source>
        <strain evidence="10">s-10</strain>
    </source>
</reference>
<feature type="transmembrane region" description="Helical" evidence="7">
    <location>
        <begin position="7"/>
        <end position="26"/>
    </location>
</feature>
<dbReference type="Pfam" id="PF04239">
    <property type="entry name" value="DUF421"/>
    <property type="match status" value="1"/>
</dbReference>
<keyword evidence="6 7" id="KW-0472">Membrane</keyword>
<feature type="domain" description="YetF C-terminal" evidence="8">
    <location>
        <begin position="82"/>
        <end position="215"/>
    </location>
</feature>
<name>A0A7W1WRY4_9BACL</name>
<organism evidence="9 10">
    <name type="scientific">Paenactinomyces guangxiensis</name>
    <dbReference type="NCBI Taxonomy" id="1490290"/>
    <lineage>
        <taxon>Bacteria</taxon>
        <taxon>Bacillati</taxon>
        <taxon>Bacillota</taxon>
        <taxon>Bacilli</taxon>
        <taxon>Bacillales</taxon>
        <taxon>Thermoactinomycetaceae</taxon>
        <taxon>Paenactinomyces</taxon>
    </lineage>
</organism>
<dbReference type="AlphaFoldDB" id="A0A7W1WRY4"/>
<dbReference type="EMBL" id="JACEIQ010000011">
    <property type="protein sequence ID" value="MBA4494965.1"/>
    <property type="molecule type" value="Genomic_DNA"/>
</dbReference>
<sequence length="236" mass="27077">MYQYFEVFYQTVLAFGTILVLTILLGKQQIAEMTFFEYINGITFGSIAATLATDIDQNTGYHLFGLLLFGALTLLMSYLSLKSRRGRKLLMGDPVIIIKDGKIMEENMKRVRFNMSEVMQLLRKKSVFDVSQVQFAILENDGTISVMMKPEYQQATPKNIFKPSQPAQVPMELVVDGQVIYENLRKIGRSGKWLLEQIQKQKPVRSIRDVFYASLESDGQLFIDVREDHVNLNINQ</sequence>
<proteinExistence type="inferred from homology"/>
<dbReference type="PANTHER" id="PTHR34582:SF7">
    <property type="entry name" value="UPF0702 TRANSMEMBRANE PROTEIN YDFS"/>
    <property type="match status" value="1"/>
</dbReference>
<protein>
    <submittedName>
        <fullName evidence="9">DUF421 domain-containing protein</fullName>
    </submittedName>
</protein>
<dbReference type="InterPro" id="IPR023090">
    <property type="entry name" value="UPF0702_alpha/beta_dom_sf"/>
</dbReference>
<evidence type="ECO:0000256" key="2">
    <source>
        <dbReference type="ARBA" id="ARBA00006448"/>
    </source>
</evidence>
<keyword evidence="10" id="KW-1185">Reference proteome</keyword>
<dbReference type="RefSeq" id="WP_181752206.1">
    <property type="nucleotide sequence ID" value="NZ_JACEIQ010000011.1"/>
</dbReference>
<evidence type="ECO:0000259" key="8">
    <source>
        <dbReference type="Pfam" id="PF04239"/>
    </source>
</evidence>
<evidence type="ECO:0000313" key="9">
    <source>
        <dbReference type="EMBL" id="MBA4494965.1"/>
    </source>
</evidence>
<dbReference type="InterPro" id="IPR007353">
    <property type="entry name" value="DUF421"/>
</dbReference>
<comment type="subcellular location">
    <subcellularLocation>
        <location evidence="1">Cell membrane</location>
        <topology evidence="1">Multi-pass membrane protein</topology>
    </subcellularLocation>
</comment>
<evidence type="ECO:0000256" key="1">
    <source>
        <dbReference type="ARBA" id="ARBA00004651"/>
    </source>
</evidence>
<evidence type="ECO:0000256" key="7">
    <source>
        <dbReference type="SAM" id="Phobius"/>
    </source>
</evidence>
<accession>A0A7W1WRY4</accession>
<dbReference type="GO" id="GO:0005886">
    <property type="term" value="C:plasma membrane"/>
    <property type="evidence" value="ECO:0007669"/>
    <property type="project" value="UniProtKB-SubCell"/>
</dbReference>
<evidence type="ECO:0000313" key="10">
    <source>
        <dbReference type="Proteomes" id="UP000535491"/>
    </source>
</evidence>
<evidence type="ECO:0000256" key="6">
    <source>
        <dbReference type="ARBA" id="ARBA00023136"/>
    </source>
</evidence>
<feature type="transmembrane region" description="Helical" evidence="7">
    <location>
        <begin position="61"/>
        <end position="81"/>
    </location>
</feature>
<evidence type="ECO:0000256" key="3">
    <source>
        <dbReference type="ARBA" id="ARBA00022475"/>
    </source>
</evidence>
<dbReference type="Proteomes" id="UP000535491">
    <property type="component" value="Unassembled WGS sequence"/>
</dbReference>
<keyword evidence="5 7" id="KW-1133">Transmembrane helix</keyword>
<gene>
    <name evidence="9" type="ORF">H1191_11670</name>
</gene>
<evidence type="ECO:0000256" key="4">
    <source>
        <dbReference type="ARBA" id="ARBA00022692"/>
    </source>
</evidence>
<comment type="caution">
    <text evidence="9">The sequence shown here is derived from an EMBL/GenBank/DDBJ whole genome shotgun (WGS) entry which is preliminary data.</text>
</comment>